<accession>A0A8J3F2V8</accession>
<gene>
    <name evidence="1" type="ORF">GCM10007377_13310</name>
</gene>
<sequence length="75" mass="8805">MGEKNIDTEMEQEYDFSSARPNPYVVKRRPVSMNLAEEEISYFKQQAQSTGIPYQNLINLYLVQCAREHKTLKFS</sequence>
<keyword evidence="2" id="KW-1185">Reference proteome</keyword>
<evidence type="ECO:0008006" key="3">
    <source>
        <dbReference type="Google" id="ProtNLM"/>
    </source>
</evidence>
<dbReference type="AlphaFoldDB" id="A0A8J3F2V8"/>
<evidence type="ECO:0000313" key="2">
    <source>
        <dbReference type="Proteomes" id="UP000619536"/>
    </source>
</evidence>
<proteinExistence type="predicted"/>
<comment type="caution">
    <text evidence="1">The sequence shown here is derived from an EMBL/GenBank/DDBJ whole genome shotgun (WGS) entry which is preliminary data.</text>
</comment>
<dbReference type="Proteomes" id="UP000619536">
    <property type="component" value="Unassembled WGS sequence"/>
</dbReference>
<name>A0A8J3F2V8_9BIFI</name>
<organism evidence="1 2">
    <name type="scientific">Galliscardovia ingluviei</name>
    <dbReference type="NCBI Taxonomy" id="1769422"/>
    <lineage>
        <taxon>Bacteria</taxon>
        <taxon>Bacillati</taxon>
        <taxon>Actinomycetota</taxon>
        <taxon>Actinomycetes</taxon>
        <taxon>Bifidobacteriales</taxon>
        <taxon>Bifidobacteriaceae</taxon>
        <taxon>Galliscardovia</taxon>
    </lineage>
</organism>
<protein>
    <recommendedName>
        <fullName evidence="3">Antitoxin</fullName>
    </recommendedName>
</protein>
<dbReference type="RefSeq" id="WP_229714814.1">
    <property type="nucleotide sequence ID" value="NZ_BMDH01000003.1"/>
</dbReference>
<dbReference type="EMBL" id="BMDH01000003">
    <property type="protein sequence ID" value="GGI14916.1"/>
    <property type="molecule type" value="Genomic_DNA"/>
</dbReference>
<reference evidence="1" key="2">
    <citation type="submission" date="2020-09" db="EMBL/GenBank/DDBJ databases">
        <authorList>
            <person name="Sun Q."/>
            <person name="Sedlacek I."/>
        </authorList>
    </citation>
    <scope>NUCLEOTIDE SEQUENCE</scope>
    <source>
        <strain evidence="1">CCM 8606</strain>
    </source>
</reference>
<reference evidence="1" key="1">
    <citation type="journal article" date="2014" name="Int. J. Syst. Evol. Microbiol.">
        <title>Complete genome sequence of Corynebacterium casei LMG S-19264T (=DSM 44701T), isolated from a smear-ripened cheese.</title>
        <authorList>
            <consortium name="US DOE Joint Genome Institute (JGI-PGF)"/>
            <person name="Walter F."/>
            <person name="Albersmeier A."/>
            <person name="Kalinowski J."/>
            <person name="Ruckert C."/>
        </authorList>
    </citation>
    <scope>NUCLEOTIDE SEQUENCE</scope>
    <source>
        <strain evidence="1">CCM 8606</strain>
    </source>
</reference>
<evidence type="ECO:0000313" key="1">
    <source>
        <dbReference type="EMBL" id="GGI14916.1"/>
    </source>
</evidence>